<evidence type="ECO:0000313" key="2">
    <source>
        <dbReference type="EMBL" id="VEG52099.1"/>
    </source>
</evidence>
<dbReference type="RefSeq" id="WP_048630143.1">
    <property type="nucleotide sequence ID" value="NZ_CVQQ01000001.1"/>
</dbReference>
<dbReference type="STRING" id="1791.GCA_001049355_00168"/>
<protein>
    <submittedName>
        <fullName evidence="2">Putative secreted protein</fullName>
    </submittedName>
</protein>
<keyword evidence="3" id="KW-1185">Reference proteome</keyword>
<dbReference type="OrthoDB" id="166978at2"/>
<accession>A0A3S4SFD8</accession>
<dbReference type="AlphaFoldDB" id="A0A3S4SFD8"/>
<feature type="chain" id="PRO_5018768966" evidence="1">
    <location>
        <begin position="29"/>
        <end position="122"/>
    </location>
</feature>
<dbReference type="Proteomes" id="UP000279306">
    <property type="component" value="Chromosome"/>
</dbReference>
<evidence type="ECO:0000256" key="1">
    <source>
        <dbReference type="SAM" id="SignalP"/>
    </source>
</evidence>
<name>A0A3S4SFD8_MYCAU</name>
<dbReference type="EMBL" id="LR134356">
    <property type="protein sequence ID" value="VEG52099.1"/>
    <property type="molecule type" value="Genomic_DNA"/>
</dbReference>
<keyword evidence="1" id="KW-0732">Signal</keyword>
<sequence>MRPRCLRHAVAGLVVCTTAMVPAPQAGADPLNPIPGNGFFIVGRDIAPGLYRTDGSASIFGVWINDVPTQDSMCLWFTYSTPDTNKDNVVATNMSVGPMYATINATVMAFESRNCEPWIRTT</sequence>
<reference evidence="2 3" key="1">
    <citation type="submission" date="2018-12" db="EMBL/GenBank/DDBJ databases">
        <authorList>
            <consortium name="Pathogen Informatics"/>
        </authorList>
    </citation>
    <scope>NUCLEOTIDE SEQUENCE [LARGE SCALE GENOMIC DNA]</scope>
    <source>
        <strain evidence="2 3">NCTC10437</strain>
    </source>
</reference>
<proteinExistence type="predicted"/>
<organism evidence="2 3">
    <name type="scientific">Mycolicibacterium aurum</name>
    <name type="common">Mycobacterium aurum</name>
    <dbReference type="NCBI Taxonomy" id="1791"/>
    <lineage>
        <taxon>Bacteria</taxon>
        <taxon>Bacillati</taxon>
        <taxon>Actinomycetota</taxon>
        <taxon>Actinomycetes</taxon>
        <taxon>Mycobacteriales</taxon>
        <taxon>Mycobacteriaceae</taxon>
        <taxon>Mycolicibacterium</taxon>
    </lineage>
</organism>
<evidence type="ECO:0000313" key="3">
    <source>
        <dbReference type="Proteomes" id="UP000279306"/>
    </source>
</evidence>
<gene>
    <name evidence="2" type="ORF">NCTC10437_01215</name>
</gene>
<dbReference type="KEGG" id="mauu:NCTC10437_01215"/>
<feature type="signal peptide" evidence="1">
    <location>
        <begin position="1"/>
        <end position="28"/>
    </location>
</feature>